<protein>
    <recommendedName>
        <fullName evidence="11">Transcriptional regulator</fullName>
    </recommendedName>
</protein>
<name>A0A1F6WIX3_9BACT</name>
<evidence type="ECO:0000256" key="2">
    <source>
        <dbReference type="ARBA" id="ARBA00022490"/>
    </source>
</evidence>
<feature type="domain" description="TACO1/YebC-like second and third" evidence="7">
    <location>
        <begin position="79"/>
        <end position="133"/>
    </location>
</feature>
<reference evidence="9 10" key="1">
    <citation type="journal article" date="2016" name="Nat. Commun.">
        <title>Thousands of microbial genomes shed light on interconnected biogeochemical processes in an aquifer system.</title>
        <authorList>
            <person name="Anantharaman K."/>
            <person name="Brown C.T."/>
            <person name="Hug L.A."/>
            <person name="Sharon I."/>
            <person name="Castelle C.J."/>
            <person name="Probst A.J."/>
            <person name="Thomas B.C."/>
            <person name="Singh A."/>
            <person name="Wilkins M.J."/>
            <person name="Karaoz U."/>
            <person name="Brodie E.L."/>
            <person name="Williams K.H."/>
            <person name="Hubbard S.S."/>
            <person name="Banfield J.F."/>
        </authorList>
    </citation>
    <scope>NUCLEOTIDE SEQUENCE [LARGE SCALE GENOMIC DNA]</scope>
</reference>
<dbReference type="InterPro" id="IPR048300">
    <property type="entry name" value="TACO1_YebC-like_2nd/3rd_dom"/>
</dbReference>
<dbReference type="InterPro" id="IPR017856">
    <property type="entry name" value="Integrase-like_N"/>
</dbReference>
<sequence>MSGHNKWSKIKRKKEAGDAKKGQVFSKLVRLITMEAKKCGGDANAPALRAAVEKARAENMPADNIERAIKKGKEPGENLEKITYEAYGPGGVGLIIEVLTDNKNRAVQEIKHLLSENGGNLSGPGSVVWAFKKENDEWVPQSTVPIPEEDGQKLSELIKKLENIDDVQEVHANAE</sequence>
<evidence type="ECO:0000256" key="1">
    <source>
        <dbReference type="ARBA" id="ARBA00008724"/>
    </source>
</evidence>
<evidence type="ECO:0000259" key="7">
    <source>
        <dbReference type="Pfam" id="PF01709"/>
    </source>
</evidence>
<evidence type="ECO:0000313" key="10">
    <source>
        <dbReference type="Proteomes" id="UP000179880"/>
    </source>
</evidence>
<dbReference type="GO" id="GO:0003677">
    <property type="term" value="F:DNA binding"/>
    <property type="evidence" value="ECO:0007669"/>
    <property type="project" value="UniProtKB-KW"/>
</dbReference>
<feature type="compositionally biased region" description="Basic residues" evidence="6">
    <location>
        <begin position="1"/>
        <end position="14"/>
    </location>
</feature>
<gene>
    <name evidence="9" type="ORF">A3B93_01965</name>
</gene>
<organism evidence="9 10">
    <name type="scientific">Candidatus Nomurabacteria bacterium RIFCSPHIGHO2_02_FULL_42_24</name>
    <dbReference type="NCBI Taxonomy" id="1801757"/>
    <lineage>
        <taxon>Bacteria</taxon>
        <taxon>Candidatus Nomuraibacteriota</taxon>
    </lineage>
</organism>
<dbReference type="Gene3D" id="3.30.70.980">
    <property type="match status" value="1"/>
</dbReference>
<evidence type="ECO:0000256" key="4">
    <source>
        <dbReference type="ARBA" id="ARBA00023125"/>
    </source>
</evidence>
<keyword evidence="5" id="KW-0804">Transcription</keyword>
<evidence type="ECO:0000259" key="8">
    <source>
        <dbReference type="Pfam" id="PF20772"/>
    </source>
</evidence>
<dbReference type="GO" id="GO:0005829">
    <property type="term" value="C:cytosol"/>
    <property type="evidence" value="ECO:0007669"/>
    <property type="project" value="TreeGrafter"/>
</dbReference>
<comment type="caution">
    <text evidence="9">The sequence shown here is derived from an EMBL/GenBank/DDBJ whole genome shotgun (WGS) entry which is preliminary data.</text>
</comment>
<feature type="region of interest" description="Disordered" evidence="6">
    <location>
        <begin position="1"/>
        <end position="21"/>
    </location>
</feature>
<dbReference type="Gene3D" id="1.10.10.200">
    <property type="match status" value="1"/>
</dbReference>
<keyword evidence="4" id="KW-0238">DNA-binding</keyword>
<dbReference type="Pfam" id="PF20772">
    <property type="entry name" value="TACO1_YebC_N"/>
    <property type="match status" value="1"/>
</dbReference>
<evidence type="ECO:0000313" key="9">
    <source>
        <dbReference type="EMBL" id="OGI81849.1"/>
    </source>
</evidence>
<dbReference type="InterPro" id="IPR029072">
    <property type="entry name" value="YebC-like"/>
</dbReference>
<evidence type="ECO:0008006" key="11">
    <source>
        <dbReference type="Google" id="ProtNLM"/>
    </source>
</evidence>
<dbReference type="Pfam" id="PF01709">
    <property type="entry name" value="Transcrip_reg"/>
    <property type="match status" value="2"/>
</dbReference>
<evidence type="ECO:0000256" key="6">
    <source>
        <dbReference type="SAM" id="MobiDB-lite"/>
    </source>
</evidence>
<dbReference type="EMBL" id="MFUH01000018">
    <property type="protein sequence ID" value="OGI81849.1"/>
    <property type="molecule type" value="Genomic_DNA"/>
</dbReference>
<keyword evidence="3" id="KW-0805">Transcription regulation</keyword>
<dbReference type="InterPro" id="IPR002876">
    <property type="entry name" value="Transcrip_reg_TACO1-like"/>
</dbReference>
<dbReference type="FunFam" id="1.10.10.200:FF:000002">
    <property type="entry name" value="Probable transcriptional regulatory protein CLM62_37755"/>
    <property type="match status" value="1"/>
</dbReference>
<dbReference type="SUPFAM" id="SSF75625">
    <property type="entry name" value="YebC-like"/>
    <property type="match status" value="1"/>
</dbReference>
<dbReference type="InterPro" id="IPR026564">
    <property type="entry name" value="Transcrip_reg_TACO1-like_dom3"/>
</dbReference>
<evidence type="ECO:0000256" key="3">
    <source>
        <dbReference type="ARBA" id="ARBA00023015"/>
    </source>
</evidence>
<accession>A0A1F6WIX3</accession>
<evidence type="ECO:0000256" key="5">
    <source>
        <dbReference type="ARBA" id="ARBA00023163"/>
    </source>
</evidence>
<dbReference type="PANTHER" id="PTHR12532">
    <property type="entry name" value="TRANSLATIONAL ACTIVATOR OF CYTOCHROME C OXIDASE 1"/>
    <property type="match status" value="1"/>
</dbReference>
<proteinExistence type="inferred from homology"/>
<dbReference type="InterPro" id="IPR049083">
    <property type="entry name" value="TACO1_YebC_N"/>
</dbReference>
<dbReference type="PANTHER" id="PTHR12532:SF6">
    <property type="entry name" value="TRANSCRIPTIONAL REGULATORY PROTEIN YEBC-RELATED"/>
    <property type="match status" value="1"/>
</dbReference>
<keyword evidence="2" id="KW-0963">Cytoplasm</keyword>
<feature type="domain" description="TACO1/YebC-like second and third" evidence="7">
    <location>
        <begin position="137"/>
        <end position="174"/>
    </location>
</feature>
<dbReference type="Proteomes" id="UP000179880">
    <property type="component" value="Unassembled WGS sequence"/>
</dbReference>
<feature type="domain" description="TACO1/YebC-like N-terminal" evidence="8">
    <location>
        <begin position="5"/>
        <end position="73"/>
    </location>
</feature>
<dbReference type="AlphaFoldDB" id="A0A1F6WIX3"/>
<comment type="similarity">
    <text evidence="1">Belongs to the TACO1 family.</text>
</comment>